<evidence type="ECO:0000313" key="2">
    <source>
        <dbReference type="EMBL" id="KNC76541.1"/>
    </source>
</evidence>
<sequence>MQIWYRAVQSYDYEASISSFLGSFSFMGMLPVIPSPAGLWRMSDCGGAPMDHYINDINNISAEDGLIKGNLLLAEDRILSYTVCLMTGKYTRWVPMAVFYTEAETDIKSFITQRRWWINGTIACYLFLLFTSP</sequence>
<feature type="non-terminal residue" evidence="2">
    <location>
        <position position="133"/>
    </location>
</feature>
<proteinExistence type="predicted"/>
<keyword evidence="1" id="KW-1133">Transmembrane helix</keyword>
<dbReference type="EMBL" id="KQ243057">
    <property type="protein sequence ID" value="KNC76541.1"/>
    <property type="molecule type" value="Genomic_DNA"/>
</dbReference>
<keyword evidence="1" id="KW-0812">Transmembrane</keyword>
<reference evidence="2 3" key="1">
    <citation type="submission" date="2011-02" db="EMBL/GenBank/DDBJ databases">
        <title>The Genome Sequence of Sphaeroforma arctica JP610.</title>
        <authorList>
            <consortium name="The Broad Institute Genome Sequencing Platform"/>
            <person name="Russ C."/>
            <person name="Cuomo C."/>
            <person name="Young S.K."/>
            <person name="Zeng Q."/>
            <person name="Gargeya S."/>
            <person name="Alvarado L."/>
            <person name="Berlin A."/>
            <person name="Chapman S.B."/>
            <person name="Chen Z."/>
            <person name="Freedman E."/>
            <person name="Gellesch M."/>
            <person name="Goldberg J."/>
            <person name="Griggs A."/>
            <person name="Gujja S."/>
            <person name="Heilman E."/>
            <person name="Heiman D."/>
            <person name="Howarth C."/>
            <person name="Mehta T."/>
            <person name="Neiman D."/>
            <person name="Pearson M."/>
            <person name="Roberts A."/>
            <person name="Saif S."/>
            <person name="Shea T."/>
            <person name="Shenoy N."/>
            <person name="Sisk P."/>
            <person name="Stolte C."/>
            <person name="Sykes S."/>
            <person name="White J."/>
            <person name="Yandava C."/>
            <person name="Burger G."/>
            <person name="Gray M.W."/>
            <person name="Holland P.W.H."/>
            <person name="King N."/>
            <person name="Lang F.B.F."/>
            <person name="Roger A.J."/>
            <person name="Ruiz-Trillo I."/>
            <person name="Haas B."/>
            <person name="Nusbaum C."/>
            <person name="Birren B."/>
        </authorList>
    </citation>
    <scope>NUCLEOTIDE SEQUENCE [LARGE SCALE GENOMIC DNA]</scope>
    <source>
        <strain evidence="2 3">JP610</strain>
    </source>
</reference>
<evidence type="ECO:0000256" key="1">
    <source>
        <dbReference type="SAM" id="Phobius"/>
    </source>
</evidence>
<dbReference type="Pfam" id="PF01644">
    <property type="entry name" value="Chitin_synth_1"/>
    <property type="match status" value="1"/>
</dbReference>
<evidence type="ECO:0000313" key="3">
    <source>
        <dbReference type="Proteomes" id="UP000054560"/>
    </source>
</evidence>
<keyword evidence="1" id="KW-0472">Membrane</keyword>
<dbReference type="STRING" id="667725.A0A0L0FJ93"/>
<keyword evidence="3" id="KW-1185">Reference proteome</keyword>
<name>A0A0L0FJ93_9EUKA</name>
<dbReference type="GeneID" id="25911467"/>
<organism evidence="2 3">
    <name type="scientific">Sphaeroforma arctica JP610</name>
    <dbReference type="NCBI Taxonomy" id="667725"/>
    <lineage>
        <taxon>Eukaryota</taxon>
        <taxon>Ichthyosporea</taxon>
        <taxon>Ichthyophonida</taxon>
        <taxon>Sphaeroforma</taxon>
    </lineage>
</organism>
<gene>
    <name evidence="2" type="ORF">SARC_10963</name>
</gene>
<dbReference type="AlphaFoldDB" id="A0A0L0FJ93"/>
<dbReference type="RefSeq" id="XP_014150443.1">
    <property type="nucleotide sequence ID" value="XM_014294968.1"/>
</dbReference>
<accession>A0A0L0FJ93</accession>
<dbReference type="OrthoDB" id="194953at2759"/>
<protein>
    <submittedName>
        <fullName evidence="2">Chitin synthase</fullName>
    </submittedName>
</protein>
<feature type="transmembrane region" description="Helical" evidence="1">
    <location>
        <begin position="116"/>
        <end position="132"/>
    </location>
</feature>
<dbReference type="Proteomes" id="UP000054560">
    <property type="component" value="Unassembled WGS sequence"/>
</dbReference>